<protein>
    <submittedName>
        <fullName evidence="2">(diamondback moth) hypothetical protein</fullName>
    </submittedName>
</protein>
<dbReference type="AlphaFoldDB" id="A0A8S4GEB2"/>
<proteinExistence type="predicted"/>
<dbReference type="EMBL" id="CAJHNJ030000191">
    <property type="protein sequence ID" value="CAG9137168.1"/>
    <property type="molecule type" value="Genomic_DNA"/>
</dbReference>
<feature type="region of interest" description="Disordered" evidence="1">
    <location>
        <begin position="47"/>
        <end position="67"/>
    </location>
</feature>
<feature type="region of interest" description="Disordered" evidence="1">
    <location>
        <begin position="1"/>
        <end position="24"/>
    </location>
</feature>
<organism evidence="2 3">
    <name type="scientific">Plutella xylostella</name>
    <name type="common">Diamondback moth</name>
    <name type="synonym">Plutella maculipennis</name>
    <dbReference type="NCBI Taxonomy" id="51655"/>
    <lineage>
        <taxon>Eukaryota</taxon>
        <taxon>Metazoa</taxon>
        <taxon>Ecdysozoa</taxon>
        <taxon>Arthropoda</taxon>
        <taxon>Hexapoda</taxon>
        <taxon>Insecta</taxon>
        <taxon>Pterygota</taxon>
        <taxon>Neoptera</taxon>
        <taxon>Endopterygota</taxon>
        <taxon>Lepidoptera</taxon>
        <taxon>Glossata</taxon>
        <taxon>Ditrysia</taxon>
        <taxon>Yponomeutoidea</taxon>
        <taxon>Plutellidae</taxon>
        <taxon>Plutella</taxon>
    </lineage>
</organism>
<evidence type="ECO:0000256" key="1">
    <source>
        <dbReference type="SAM" id="MobiDB-lite"/>
    </source>
</evidence>
<gene>
    <name evidence="2" type="ORF">PLXY2_LOCUS15421</name>
</gene>
<name>A0A8S4GEB2_PLUXY</name>
<comment type="caution">
    <text evidence="2">The sequence shown here is derived from an EMBL/GenBank/DDBJ whole genome shotgun (WGS) entry which is preliminary data.</text>
</comment>
<sequence length="67" mass="7794">MSQPIKRSLSSEGGASKRDWKMRLSLRSRSGHSVVIVETRVLRKQEMARSQNNKHNDVIRKFTSKRI</sequence>
<evidence type="ECO:0000313" key="3">
    <source>
        <dbReference type="Proteomes" id="UP000653454"/>
    </source>
</evidence>
<dbReference type="Proteomes" id="UP000653454">
    <property type="component" value="Unassembled WGS sequence"/>
</dbReference>
<reference evidence="2" key="1">
    <citation type="submission" date="2020-11" db="EMBL/GenBank/DDBJ databases">
        <authorList>
            <person name="Whiteford S."/>
        </authorList>
    </citation>
    <scope>NUCLEOTIDE SEQUENCE</scope>
</reference>
<keyword evidence="3" id="KW-1185">Reference proteome</keyword>
<evidence type="ECO:0000313" key="2">
    <source>
        <dbReference type="EMBL" id="CAG9137168.1"/>
    </source>
</evidence>
<accession>A0A8S4GEB2</accession>
<feature type="compositionally biased region" description="Polar residues" evidence="1">
    <location>
        <begin position="1"/>
        <end position="13"/>
    </location>
</feature>